<name>A0AAD6LWL1_9ROSI</name>
<dbReference type="SUPFAM" id="SSF46785">
    <property type="entry name" value="Winged helix' DNA-binding domain"/>
    <property type="match status" value="1"/>
</dbReference>
<reference evidence="3" key="1">
    <citation type="journal article" date="2023" name="Mol. Ecol. Resour.">
        <title>Chromosome-level genome assembly of a triploid poplar Populus alba 'Berolinensis'.</title>
        <authorList>
            <person name="Chen S."/>
            <person name="Yu Y."/>
            <person name="Wang X."/>
            <person name="Wang S."/>
            <person name="Zhang T."/>
            <person name="Zhou Y."/>
            <person name="He R."/>
            <person name="Meng N."/>
            <person name="Wang Y."/>
            <person name="Liu W."/>
            <person name="Liu Z."/>
            <person name="Liu J."/>
            <person name="Guo Q."/>
            <person name="Huang H."/>
            <person name="Sederoff R.R."/>
            <person name="Wang G."/>
            <person name="Qu G."/>
            <person name="Chen S."/>
        </authorList>
    </citation>
    <scope>NUCLEOTIDE SEQUENCE</scope>
    <source>
        <strain evidence="3">SC-2020</strain>
    </source>
</reference>
<organism evidence="3 4">
    <name type="scientific">Populus alba x Populus x berolinensis</name>
    <dbReference type="NCBI Taxonomy" id="444605"/>
    <lineage>
        <taxon>Eukaryota</taxon>
        <taxon>Viridiplantae</taxon>
        <taxon>Streptophyta</taxon>
        <taxon>Embryophyta</taxon>
        <taxon>Tracheophyta</taxon>
        <taxon>Spermatophyta</taxon>
        <taxon>Magnoliopsida</taxon>
        <taxon>eudicotyledons</taxon>
        <taxon>Gunneridae</taxon>
        <taxon>Pentapetalae</taxon>
        <taxon>rosids</taxon>
        <taxon>fabids</taxon>
        <taxon>Malpighiales</taxon>
        <taxon>Salicaceae</taxon>
        <taxon>Saliceae</taxon>
        <taxon>Populus</taxon>
    </lineage>
</organism>
<feature type="domain" description="CDT1 Geminin-binding" evidence="2">
    <location>
        <begin position="40"/>
        <end position="89"/>
    </location>
</feature>
<dbReference type="PANTHER" id="PTHR28637">
    <property type="entry name" value="DNA REPLICATION FACTOR CDT1"/>
    <property type="match status" value="1"/>
</dbReference>
<evidence type="ECO:0000313" key="3">
    <source>
        <dbReference type="EMBL" id="KAJ6974644.1"/>
    </source>
</evidence>
<dbReference type="GO" id="GO:0071163">
    <property type="term" value="P:DNA replication preinitiation complex assembly"/>
    <property type="evidence" value="ECO:0007669"/>
    <property type="project" value="InterPro"/>
</dbReference>
<evidence type="ECO:0000313" key="4">
    <source>
        <dbReference type="Proteomes" id="UP001164929"/>
    </source>
</evidence>
<keyword evidence="4" id="KW-1185">Reference proteome</keyword>
<dbReference type="GO" id="GO:0005634">
    <property type="term" value="C:nucleus"/>
    <property type="evidence" value="ECO:0007669"/>
    <property type="project" value="TreeGrafter"/>
</dbReference>
<evidence type="ECO:0000256" key="1">
    <source>
        <dbReference type="SAM" id="Phobius"/>
    </source>
</evidence>
<dbReference type="GO" id="GO:0003677">
    <property type="term" value="F:DNA binding"/>
    <property type="evidence" value="ECO:0007669"/>
    <property type="project" value="InterPro"/>
</dbReference>
<dbReference type="GO" id="GO:0030174">
    <property type="term" value="P:regulation of DNA-templated DNA replication initiation"/>
    <property type="evidence" value="ECO:0007669"/>
    <property type="project" value="InterPro"/>
</dbReference>
<gene>
    <name evidence="3" type="ORF">NC653_030692</name>
</gene>
<dbReference type="GO" id="GO:0070182">
    <property type="term" value="F:DNA polymerase binding"/>
    <property type="evidence" value="ECO:0007669"/>
    <property type="project" value="TreeGrafter"/>
</dbReference>
<dbReference type="AlphaFoldDB" id="A0AAD6LWL1"/>
<keyword evidence="1" id="KW-0812">Transmembrane</keyword>
<dbReference type="GO" id="GO:0000076">
    <property type="term" value="P:DNA replication checkpoint signaling"/>
    <property type="evidence" value="ECO:0007669"/>
    <property type="project" value="TreeGrafter"/>
</dbReference>
<dbReference type="EMBL" id="JAQIZT010000013">
    <property type="protein sequence ID" value="KAJ6974644.1"/>
    <property type="molecule type" value="Genomic_DNA"/>
</dbReference>
<feature type="transmembrane region" description="Helical" evidence="1">
    <location>
        <begin position="15"/>
        <end position="34"/>
    </location>
</feature>
<proteinExistence type="predicted"/>
<dbReference type="InterPro" id="IPR036390">
    <property type="entry name" value="WH_DNA-bd_sf"/>
</dbReference>
<dbReference type="GO" id="GO:0000278">
    <property type="term" value="P:mitotic cell cycle"/>
    <property type="evidence" value="ECO:0007669"/>
    <property type="project" value="TreeGrafter"/>
</dbReference>
<dbReference type="InterPro" id="IPR014939">
    <property type="entry name" value="CDT1_Gemini-bd-like"/>
</dbReference>
<comment type="caution">
    <text evidence="3">The sequence shown here is derived from an EMBL/GenBank/DDBJ whole genome shotgun (WGS) entry which is preliminary data.</text>
</comment>
<dbReference type="PANTHER" id="PTHR28637:SF1">
    <property type="entry name" value="DNA REPLICATION FACTOR CDT1"/>
    <property type="match status" value="1"/>
</dbReference>
<evidence type="ECO:0000259" key="2">
    <source>
        <dbReference type="Pfam" id="PF08839"/>
    </source>
</evidence>
<keyword evidence="1" id="KW-1133">Transmembrane helix</keyword>
<dbReference type="Proteomes" id="UP001164929">
    <property type="component" value="Chromosome 13"/>
</dbReference>
<dbReference type="Pfam" id="PF08839">
    <property type="entry name" value="CDT1"/>
    <property type="match status" value="1"/>
</dbReference>
<sequence length="89" mass="9908">MAEGAFVLARGGKEYVAKLTFTIVLWGAAMVLYSSNIAAVKYEMLGECFDNLDSSIRLLRMKGSMSTFSNISPKIESLTDRRFTHKHLA</sequence>
<dbReference type="InterPro" id="IPR045173">
    <property type="entry name" value="Cdt1"/>
</dbReference>
<keyword evidence="1" id="KW-0472">Membrane</keyword>
<protein>
    <recommendedName>
        <fullName evidence="2">CDT1 Geminin-binding domain-containing protein</fullName>
    </recommendedName>
</protein>
<accession>A0AAD6LWL1</accession>